<keyword evidence="2" id="KW-1185">Reference proteome</keyword>
<dbReference type="eggNOG" id="ENOG502S5XR">
    <property type="taxonomic scope" value="Eukaryota"/>
</dbReference>
<comment type="caution">
    <text evidence="1">The sequence shown here is derived from an EMBL/GenBank/DDBJ whole genome shotgun (WGS) entry which is preliminary data.</text>
</comment>
<reference evidence="2" key="2">
    <citation type="journal article" date="2020" name="Data Brief">
        <title>Transcriptome dataset of Babesia bovis life stages within vertebrate and invertebrate hosts.</title>
        <authorList>
            <person name="Ueti M.W."/>
            <person name="Johnson W.C."/>
            <person name="Kappmeyer L.S."/>
            <person name="Herndon D.R."/>
            <person name="Mousel M.R."/>
            <person name="Reif K.E."/>
            <person name="Taus N.S."/>
            <person name="Ifeonu O.O."/>
            <person name="Silva J.C."/>
            <person name="Suarez C.E."/>
            <person name="Brayton K.A."/>
        </authorList>
    </citation>
    <scope>NUCLEOTIDE SEQUENCE [LARGE SCALE GENOMIC DNA]</scope>
</reference>
<dbReference type="GeneID" id="5477116"/>
<evidence type="ECO:0000313" key="2">
    <source>
        <dbReference type="Proteomes" id="UP000002173"/>
    </source>
</evidence>
<dbReference type="OMA" id="RCLKNNY"/>
<reference evidence="2" key="3">
    <citation type="journal article" date="2021" name="Int. J. Parasitol.">
        <title>Comparative analysis of gene expression between Babesia bovis blood stages and kinetes allowed by improved genome annotation.</title>
        <authorList>
            <person name="Ueti M.W."/>
            <person name="Johnson W.C."/>
            <person name="Kappmeyer L.S."/>
            <person name="Herndon D.R."/>
            <person name="Mousel M.R."/>
            <person name="Reif K.E."/>
            <person name="Taus N.S."/>
            <person name="Ifeonu O.O."/>
            <person name="Silva J.C."/>
            <person name="Suarez C.E."/>
            <person name="Brayton K.A."/>
        </authorList>
    </citation>
    <scope>NUCLEOTIDE SEQUENCE [LARGE SCALE GENOMIC DNA]</scope>
</reference>
<dbReference type="EMBL" id="AAXT01000005">
    <property type="protein sequence ID" value="EDO05332.1"/>
    <property type="molecule type" value="Genomic_DNA"/>
</dbReference>
<dbReference type="Proteomes" id="UP000002173">
    <property type="component" value="Unassembled WGS sequence"/>
</dbReference>
<dbReference type="InParanoid" id="A7AWA4"/>
<proteinExistence type="predicted"/>
<name>A7AWA4_BABBO</name>
<dbReference type="STRING" id="5865.A7AWA4"/>
<dbReference type="FunCoup" id="A7AWA4">
    <property type="interactions" value="39"/>
</dbReference>
<evidence type="ECO:0000313" key="1">
    <source>
        <dbReference type="EMBL" id="EDO05332.1"/>
    </source>
</evidence>
<dbReference type="VEuPathDB" id="PiroplasmaDB:BBOV_I002500"/>
<reference evidence="1 2" key="1">
    <citation type="journal article" date="2007" name="PLoS Pathog.">
        <title>Genome sequence of Babesia bovis and comparative analysis of apicomplexan hemoprotozoa.</title>
        <authorList>
            <person name="Brayton K.A."/>
            <person name="Lau A.O.T."/>
            <person name="Herndon D.R."/>
            <person name="Hannick L."/>
            <person name="Kappmeyer L.S."/>
            <person name="Berens S.J."/>
            <person name="Bidwell S.L."/>
            <person name="Brown W.C."/>
            <person name="Crabtree J."/>
            <person name="Fadrosh D."/>
            <person name="Feldblum T."/>
            <person name="Forberger H.A."/>
            <person name="Haas B.J."/>
            <person name="Howell J.M."/>
            <person name="Khouri H."/>
            <person name="Koo H."/>
            <person name="Mann D.J."/>
            <person name="Norimine J."/>
            <person name="Paulsen I.T."/>
            <person name="Radune D."/>
            <person name="Ren Q."/>
            <person name="Smith R.K. Jr."/>
            <person name="Suarez C.E."/>
            <person name="White O."/>
            <person name="Wortman J.R."/>
            <person name="Knowles D.P. Jr."/>
            <person name="McElwain T.F."/>
            <person name="Nene V.M."/>
        </authorList>
    </citation>
    <scope>NUCLEOTIDE SEQUENCE [LARGE SCALE GENOMIC DNA]</scope>
    <source>
        <strain evidence="1">T2Bo</strain>
    </source>
</reference>
<accession>A7AWA4</accession>
<gene>
    <name evidence="1" type="ORF">BBOV_I002500</name>
</gene>
<dbReference type="AlphaFoldDB" id="A7AWA4"/>
<organism evidence="1 2">
    <name type="scientific">Babesia bovis</name>
    <dbReference type="NCBI Taxonomy" id="5865"/>
    <lineage>
        <taxon>Eukaryota</taxon>
        <taxon>Sar</taxon>
        <taxon>Alveolata</taxon>
        <taxon>Apicomplexa</taxon>
        <taxon>Aconoidasida</taxon>
        <taxon>Piroplasmida</taxon>
        <taxon>Babesiidae</taxon>
        <taxon>Babesia</taxon>
    </lineage>
</organism>
<sequence>MTSVEDIRSEIASIDARLKQWFLFRRVQAERAMSIKKLLDDNNYIGLSCNNNNVDLVDRVMWSDIVKGRPELEDSLSVNAREMKADMYMDMFTQSCDLDHVCRVPGSKYIQCLQNNFSVDREIRSRLCDGLFSAFDSCRKGLLLQQNAHIQEALKRQEKQDKDAETLFNQRLALMKKLEGMGISENY</sequence>
<dbReference type="KEGG" id="bbo:BBOV_I002500"/>
<dbReference type="RefSeq" id="XP_001608900.1">
    <property type="nucleotide sequence ID" value="XM_001608850.1"/>
</dbReference>
<protein>
    <submittedName>
        <fullName evidence="1">Uncharacterized protein</fullName>
    </submittedName>
</protein>